<dbReference type="PANTHER" id="PTHR10953">
    <property type="entry name" value="UBIQUITIN-ACTIVATING ENZYME E1"/>
    <property type="match status" value="1"/>
</dbReference>
<dbReference type="GO" id="GO:0005737">
    <property type="term" value="C:cytoplasm"/>
    <property type="evidence" value="ECO:0007669"/>
    <property type="project" value="TreeGrafter"/>
</dbReference>
<dbReference type="FunFam" id="3.40.50.720:FF:000080">
    <property type="entry name" value="Thiazole biosynthesis adenylyltransferase ThiF"/>
    <property type="match status" value="1"/>
</dbReference>
<dbReference type="GO" id="GO:0016779">
    <property type="term" value="F:nucleotidyltransferase activity"/>
    <property type="evidence" value="ECO:0007669"/>
    <property type="project" value="TreeGrafter"/>
</dbReference>
<dbReference type="InterPro" id="IPR035985">
    <property type="entry name" value="Ubiquitin-activating_enz"/>
</dbReference>
<evidence type="ECO:0000259" key="2">
    <source>
        <dbReference type="Pfam" id="PF00899"/>
    </source>
</evidence>
<keyword evidence="4" id="KW-1185">Reference proteome</keyword>
<proteinExistence type="inferred from homology"/>
<name>A0A4U1B481_9GAMM</name>
<dbReference type="Gene3D" id="3.40.50.720">
    <property type="entry name" value="NAD(P)-binding Rossmann-like Domain"/>
    <property type="match status" value="1"/>
</dbReference>
<evidence type="ECO:0000256" key="1">
    <source>
        <dbReference type="ARBA" id="ARBA00009919"/>
    </source>
</evidence>
<protein>
    <submittedName>
        <fullName evidence="3">HesA/MoeB/ThiF family protein</fullName>
    </submittedName>
</protein>
<dbReference type="Proteomes" id="UP000307999">
    <property type="component" value="Unassembled WGS sequence"/>
</dbReference>
<dbReference type="GO" id="GO:0004792">
    <property type="term" value="F:thiosulfate-cyanide sulfurtransferase activity"/>
    <property type="evidence" value="ECO:0007669"/>
    <property type="project" value="TreeGrafter"/>
</dbReference>
<dbReference type="PANTHER" id="PTHR10953:SF102">
    <property type="entry name" value="ADENYLYLTRANSFERASE AND SULFURTRANSFERASE MOCS3"/>
    <property type="match status" value="1"/>
</dbReference>
<dbReference type="SUPFAM" id="SSF69572">
    <property type="entry name" value="Activating enzymes of the ubiquitin-like proteins"/>
    <property type="match status" value="1"/>
</dbReference>
<accession>A0A4U1B481</accession>
<dbReference type="EMBL" id="SWDB01000027">
    <property type="protein sequence ID" value="TKB44722.1"/>
    <property type="molecule type" value="Genomic_DNA"/>
</dbReference>
<dbReference type="InterPro" id="IPR045886">
    <property type="entry name" value="ThiF/MoeB/HesA"/>
</dbReference>
<reference evidence="3 4" key="1">
    <citation type="submission" date="2019-04" db="EMBL/GenBank/DDBJ databases">
        <title>Thalassotalea guangxiensis sp. nov., isolated from sediment of the coastal wetland.</title>
        <authorList>
            <person name="Zheng S."/>
            <person name="Zhang D."/>
        </authorList>
    </citation>
    <scope>NUCLEOTIDE SEQUENCE [LARGE SCALE GENOMIC DNA]</scope>
    <source>
        <strain evidence="3 4">ZS-4</strain>
    </source>
</reference>
<dbReference type="InterPro" id="IPR000594">
    <property type="entry name" value="ThiF_NAD_FAD-bd"/>
</dbReference>
<comment type="similarity">
    <text evidence="1">Belongs to the HesA/MoeB/ThiF family.</text>
</comment>
<dbReference type="CDD" id="cd00757">
    <property type="entry name" value="ThiF_MoeB_HesA_family"/>
    <property type="match status" value="1"/>
</dbReference>
<sequence length="233" mass="25164">MLDQVGEQGQLILKNSHIIIVGVGGLGCAAAQYLAASGIGHLSLIDHDSIERSNLHRQILFKVNHLGKNKAQIAANQLLAANPDIVIDAIDQSVLNVNLVPLLASKPMILDCTDNSDARYYINRICVQYGLQLVSAAAINGQGHLLSFDLSSADSPCYACLYPEPVNLPQNCQTAGVLGPVLGVMGSLQATEAIRLLLGKTEHLGKLTLFDAWQMSFNEFRVNKSEQCRVCCR</sequence>
<comment type="caution">
    <text evidence="3">The sequence shown here is derived from an EMBL/GenBank/DDBJ whole genome shotgun (WGS) entry which is preliminary data.</text>
</comment>
<dbReference type="OrthoDB" id="9804286at2"/>
<organism evidence="3 4">
    <name type="scientific">Thalassotalea mangrovi</name>
    <dbReference type="NCBI Taxonomy" id="2572245"/>
    <lineage>
        <taxon>Bacteria</taxon>
        <taxon>Pseudomonadati</taxon>
        <taxon>Pseudomonadota</taxon>
        <taxon>Gammaproteobacteria</taxon>
        <taxon>Alteromonadales</taxon>
        <taxon>Colwelliaceae</taxon>
        <taxon>Thalassotalea</taxon>
    </lineage>
</organism>
<evidence type="ECO:0000313" key="4">
    <source>
        <dbReference type="Proteomes" id="UP000307999"/>
    </source>
</evidence>
<dbReference type="Pfam" id="PF00899">
    <property type="entry name" value="ThiF"/>
    <property type="match status" value="1"/>
</dbReference>
<feature type="domain" description="THIF-type NAD/FAD binding fold" evidence="2">
    <location>
        <begin position="2"/>
        <end position="230"/>
    </location>
</feature>
<dbReference type="GO" id="GO:0008641">
    <property type="term" value="F:ubiquitin-like modifier activating enzyme activity"/>
    <property type="evidence" value="ECO:0007669"/>
    <property type="project" value="InterPro"/>
</dbReference>
<evidence type="ECO:0000313" key="3">
    <source>
        <dbReference type="EMBL" id="TKB44722.1"/>
    </source>
</evidence>
<dbReference type="AlphaFoldDB" id="A0A4U1B481"/>
<gene>
    <name evidence="3" type="ORF">E8M12_11275</name>
</gene>